<sequence length="237" mass="25405">MTHLPNAWDNGRDPGLAGAGMMVYAMDIAAEDVALFEQWYTHEHLPERVGIPGFRRGRRYTRQPGSSGQEHLTIYETADATVFASQPYLDRLDAPTPLTQQVVPRFVNGRRVVVEVVYSHGGIAGRELTLARFSPASEATTGAAEVWNGTVRDALRDDPGILGIHIARPDPAATQAKAATSEGRGASEAAPEDAWLLLVEGTAGTTAAAQRLTASPAVEAVTEISTYDLLMTLLPQS</sequence>
<evidence type="ECO:0000313" key="2">
    <source>
        <dbReference type="Proteomes" id="UP000616114"/>
    </source>
</evidence>
<reference evidence="1" key="1">
    <citation type="journal article" date="2014" name="Int. J. Syst. Evol. Microbiol.">
        <title>Complete genome sequence of Corynebacterium casei LMG S-19264T (=DSM 44701T), isolated from a smear-ripened cheese.</title>
        <authorList>
            <consortium name="US DOE Joint Genome Institute (JGI-PGF)"/>
            <person name="Walter F."/>
            <person name="Albersmeier A."/>
            <person name="Kalinowski J."/>
            <person name="Ruckert C."/>
        </authorList>
    </citation>
    <scope>NUCLEOTIDE SEQUENCE</scope>
    <source>
        <strain evidence="1">CGMCC 1.12785</strain>
    </source>
</reference>
<reference evidence="1" key="2">
    <citation type="submission" date="2020-09" db="EMBL/GenBank/DDBJ databases">
        <authorList>
            <person name="Sun Q."/>
            <person name="Zhou Y."/>
        </authorList>
    </citation>
    <scope>NUCLEOTIDE SEQUENCE</scope>
    <source>
        <strain evidence="1">CGMCC 1.12785</strain>
    </source>
</reference>
<dbReference type="RefSeq" id="WP_188549943.1">
    <property type="nucleotide sequence ID" value="NZ_BMFY01000004.1"/>
</dbReference>
<dbReference type="SUPFAM" id="SSF54909">
    <property type="entry name" value="Dimeric alpha+beta barrel"/>
    <property type="match status" value="1"/>
</dbReference>
<name>A0A8J2XKH9_9MICO</name>
<dbReference type="InterPro" id="IPR011008">
    <property type="entry name" value="Dimeric_a/b-barrel"/>
</dbReference>
<keyword evidence="2" id="KW-1185">Reference proteome</keyword>
<dbReference type="Proteomes" id="UP000616114">
    <property type="component" value="Unassembled WGS sequence"/>
</dbReference>
<proteinExistence type="predicted"/>
<protein>
    <submittedName>
        <fullName evidence="1">Uncharacterized protein</fullName>
    </submittedName>
</protein>
<evidence type="ECO:0000313" key="1">
    <source>
        <dbReference type="EMBL" id="GGA10154.1"/>
    </source>
</evidence>
<dbReference type="EMBL" id="BMFY01000004">
    <property type="protein sequence ID" value="GGA10154.1"/>
    <property type="molecule type" value="Genomic_DNA"/>
</dbReference>
<gene>
    <name evidence="1" type="ORF">GCM10011333_11100</name>
</gene>
<organism evidence="1 2">
    <name type="scientific">Sediminivirga luteola</name>
    <dbReference type="NCBI Taxonomy" id="1774748"/>
    <lineage>
        <taxon>Bacteria</taxon>
        <taxon>Bacillati</taxon>
        <taxon>Actinomycetota</taxon>
        <taxon>Actinomycetes</taxon>
        <taxon>Micrococcales</taxon>
        <taxon>Brevibacteriaceae</taxon>
        <taxon>Sediminivirga</taxon>
    </lineage>
</organism>
<comment type="caution">
    <text evidence="1">The sequence shown here is derived from an EMBL/GenBank/DDBJ whole genome shotgun (WGS) entry which is preliminary data.</text>
</comment>
<dbReference type="AlphaFoldDB" id="A0A8J2XKH9"/>
<accession>A0A8J2XKH9</accession>